<dbReference type="Gene3D" id="1.20.1280.50">
    <property type="match status" value="1"/>
</dbReference>
<organism evidence="2 3">
    <name type="scientific">Agaricus bisporus var. burnettii</name>
    <dbReference type="NCBI Taxonomy" id="192524"/>
    <lineage>
        <taxon>Eukaryota</taxon>
        <taxon>Fungi</taxon>
        <taxon>Dikarya</taxon>
        <taxon>Basidiomycota</taxon>
        <taxon>Agaricomycotina</taxon>
        <taxon>Agaricomycetes</taxon>
        <taxon>Agaricomycetidae</taxon>
        <taxon>Agaricales</taxon>
        <taxon>Agaricineae</taxon>
        <taxon>Agaricaceae</taxon>
        <taxon>Agaricus</taxon>
    </lineage>
</organism>
<reference evidence="2 3" key="1">
    <citation type="journal article" name="Sci. Rep.">
        <title>Telomere-to-telomere assembled and centromere annotated genomes of the two main subspecies of the button mushroom Agaricus bisporus reveal especially polymorphic chromosome ends.</title>
        <authorList>
            <person name="Sonnenberg A.S.M."/>
            <person name="Sedaghat-Telgerd N."/>
            <person name="Lavrijssen B."/>
            <person name="Ohm R.A."/>
            <person name="Hendrickx P.M."/>
            <person name="Scholtmeijer K."/>
            <person name="Baars J.J.P."/>
            <person name="van Peer A."/>
        </authorList>
    </citation>
    <scope>NUCLEOTIDE SEQUENCE [LARGE SCALE GENOMIC DNA]</scope>
    <source>
        <strain evidence="2 3">H119_p4</strain>
    </source>
</reference>
<dbReference type="EMBL" id="JABXXO010000016">
    <property type="protein sequence ID" value="KAF7759696.1"/>
    <property type="molecule type" value="Genomic_DNA"/>
</dbReference>
<protein>
    <recommendedName>
        <fullName evidence="4">F-box domain-containing protein</fullName>
    </recommendedName>
</protein>
<dbReference type="Proteomes" id="UP000629468">
    <property type="component" value="Unassembled WGS sequence"/>
</dbReference>
<comment type="caution">
    <text evidence="2">The sequence shown here is derived from an EMBL/GenBank/DDBJ whole genome shotgun (WGS) entry which is preliminary data.</text>
</comment>
<feature type="coiled-coil region" evidence="1">
    <location>
        <begin position="20"/>
        <end position="54"/>
    </location>
</feature>
<proteinExistence type="predicted"/>
<evidence type="ECO:0000256" key="1">
    <source>
        <dbReference type="SAM" id="Coils"/>
    </source>
</evidence>
<evidence type="ECO:0008006" key="4">
    <source>
        <dbReference type="Google" id="ProtNLM"/>
    </source>
</evidence>
<evidence type="ECO:0000313" key="2">
    <source>
        <dbReference type="EMBL" id="KAF7759696.1"/>
    </source>
</evidence>
<accession>A0A8H7C049</accession>
<sequence length="625" mass="70245">MTILLEEKLNTNYVPIPVEINLLERRVAESEETISLLTAEIARLRDRCNELSADKQHLSIGIAEYNDILAPARRLIPEILQEIFYHCLPTTHNAVMSALEAPLLLGRVCSHWRQIAYSTPRLWTSLHIVIPSARPYNPALPTDNTWILAAVSKWLARSGVLPLSISMISSTYSLDPFVPVNGHIRPFLDLLSSFASRWRSVSFVIENYSWPEFFDRYGAEDVPLLEKFHFDGNLVPSMTAANPWDPVQADFAAATRENSIFHAPSLRSVSIPRFAPRILQFPIRWSELLELDLSLGIFSLQDVLMTLELCPELRVCSIFIPNVDPVGHAEAHTSPPKITLPKLETLALKDECWWKDMCILLETLITPQLCHLSYCQTVDFAERMPSHEQHLMEALDLFLSNLIEPLQELELRANRSSFEAVLGVLEMVPGLKRLSVVSYGMQTAMPQSGHFDFADRVLQRFIPEVLSAQPQTVVSVSRMSHNVVDLPLDVDLNSCLLDDSEETSSSGSLTVSSHPEKKMVAGRLCPNLEVFDCAGAMFSESIFLEFLRARSIRHQELGVAHMKSVNVTYVPGRKPSESFTNEVLKLGKLTGMNVYLTYANSSLPLSSHGIISENAFYPTFHFGFS</sequence>
<keyword evidence="1" id="KW-0175">Coiled coil</keyword>
<evidence type="ECO:0000313" key="3">
    <source>
        <dbReference type="Proteomes" id="UP000629468"/>
    </source>
</evidence>
<dbReference type="AlphaFoldDB" id="A0A8H7C049"/>
<gene>
    <name evidence="2" type="ORF">Agabi119p4_11391</name>
</gene>
<name>A0A8H7C049_AGABI</name>